<dbReference type="InterPro" id="IPR003752">
    <property type="entry name" value="DiS_bond_form_DsbB/BdbC"/>
</dbReference>
<dbReference type="KEGG" id="kmn:HW532_11675"/>
<evidence type="ECO:0000313" key="6">
    <source>
        <dbReference type="EMBL" id="QPC43295.1"/>
    </source>
</evidence>
<dbReference type="GO" id="GO:0015035">
    <property type="term" value="F:protein-disulfide reductase activity"/>
    <property type="evidence" value="ECO:0007669"/>
    <property type="project" value="InterPro"/>
</dbReference>
<feature type="transmembrane region" description="Helical" evidence="5">
    <location>
        <begin position="45"/>
        <end position="64"/>
    </location>
</feature>
<protein>
    <submittedName>
        <fullName evidence="6">Disulfide bond formation protein B</fullName>
    </submittedName>
</protein>
<evidence type="ECO:0000256" key="1">
    <source>
        <dbReference type="ARBA" id="ARBA00004141"/>
    </source>
</evidence>
<dbReference type="GO" id="GO:0006457">
    <property type="term" value="P:protein folding"/>
    <property type="evidence" value="ECO:0007669"/>
    <property type="project" value="InterPro"/>
</dbReference>
<sequence length="165" mass="17142">MAMTRTTAAAIVLFAVSTATILGAWAFEILGGYAPCPLCLTERWPYYAVVALGFVLVVAAMASAHERWIRAGLAICGAIMLASAALGGYHAGVEWGWWPGPQTCAGGGGFSGGGVLPDLDNARVVACDEAAWRLFGLSFAGYNAVISLCLAIVAFCGAIRPRRTV</sequence>
<reference evidence="6 7" key="1">
    <citation type="submission" date="2020-06" db="EMBL/GenBank/DDBJ databases">
        <title>Genome sequence of 2 isolates from Red Sea Mangroves.</title>
        <authorList>
            <person name="Sefrji F."/>
            <person name="Michoud G."/>
            <person name="Merlino G."/>
            <person name="Daffonchio D."/>
        </authorList>
    </citation>
    <scope>NUCLEOTIDE SEQUENCE [LARGE SCALE GENOMIC DNA]</scope>
    <source>
        <strain evidence="6 7">R1DC25</strain>
    </source>
</reference>
<keyword evidence="4 5" id="KW-0472">Membrane</keyword>
<dbReference type="AlphaFoldDB" id="A0A7S8C4L6"/>
<dbReference type="Proteomes" id="UP000593594">
    <property type="component" value="Chromosome"/>
</dbReference>
<feature type="transmembrane region" description="Helical" evidence="5">
    <location>
        <begin position="139"/>
        <end position="159"/>
    </location>
</feature>
<evidence type="ECO:0000256" key="5">
    <source>
        <dbReference type="SAM" id="Phobius"/>
    </source>
</evidence>
<keyword evidence="7" id="KW-1185">Reference proteome</keyword>
<proteinExistence type="predicted"/>
<dbReference type="Pfam" id="PF02600">
    <property type="entry name" value="DsbB"/>
    <property type="match status" value="1"/>
</dbReference>
<keyword evidence="2 5" id="KW-0812">Transmembrane</keyword>
<dbReference type="InterPro" id="IPR023380">
    <property type="entry name" value="DsbB-like_sf"/>
</dbReference>
<dbReference type="PIRSF" id="PIRSF033913">
    <property type="entry name" value="S-S_format_DsbB"/>
    <property type="match status" value="1"/>
</dbReference>
<feature type="transmembrane region" description="Helical" evidence="5">
    <location>
        <begin position="71"/>
        <end position="91"/>
    </location>
</feature>
<comment type="subcellular location">
    <subcellularLocation>
        <location evidence="1">Membrane</location>
        <topology evidence="1">Multi-pass membrane protein</topology>
    </subcellularLocation>
</comment>
<evidence type="ECO:0000313" key="7">
    <source>
        <dbReference type="Proteomes" id="UP000593594"/>
    </source>
</evidence>
<gene>
    <name evidence="6" type="ORF">HW532_11675</name>
</gene>
<organism evidence="6 7">
    <name type="scientific">Kaustia mangrovi</name>
    <dbReference type="NCBI Taxonomy" id="2593653"/>
    <lineage>
        <taxon>Bacteria</taxon>
        <taxon>Pseudomonadati</taxon>
        <taxon>Pseudomonadota</taxon>
        <taxon>Alphaproteobacteria</taxon>
        <taxon>Hyphomicrobiales</taxon>
        <taxon>Parvibaculaceae</taxon>
        <taxon>Kaustia</taxon>
    </lineage>
</organism>
<accession>A0A7S8C4L6</accession>
<name>A0A7S8C4L6_9HYPH</name>
<dbReference type="SUPFAM" id="SSF158442">
    <property type="entry name" value="DsbB-like"/>
    <property type="match status" value="1"/>
</dbReference>
<dbReference type="Gene3D" id="1.20.1550.10">
    <property type="entry name" value="DsbB-like"/>
    <property type="match status" value="1"/>
</dbReference>
<dbReference type="EMBL" id="CP058214">
    <property type="protein sequence ID" value="QPC43295.1"/>
    <property type="molecule type" value="Genomic_DNA"/>
</dbReference>
<evidence type="ECO:0000256" key="4">
    <source>
        <dbReference type="ARBA" id="ARBA00023136"/>
    </source>
</evidence>
<evidence type="ECO:0000256" key="2">
    <source>
        <dbReference type="ARBA" id="ARBA00022692"/>
    </source>
</evidence>
<dbReference type="GO" id="GO:0016020">
    <property type="term" value="C:membrane"/>
    <property type="evidence" value="ECO:0007669"/>
    <property type="project" value="UniProtKB-SubCell"/>
</dbReference>
<keyword evidence="3 5" id="KW-1133">Transmembrane helix</keyword>
<dbReference type="InterPro" id="IPR024199">
    <property type="entry name" value="Uncharacterised_DsbB"/>
</dbReference>
<evidence type="ECO:0000256" key="3">
    <source>
        <dbReference type="ARBA" id="ARBA00022989"/>
    </source>
</evidence>